<evidence type="ECO:0000256" key="3">
    <source>
        <dbReference type="ARBA" id="ARBA00022827"/>
    </source>
</evidence>
<feature type="domain" description="FAD-binding PCMH-type" evidence="5">
    <location>
        <begin position="38"/>
        <end position="217"/>
    </location>
</feature>
<dbReference type="InterPro" id="IPR016164">
    <property type="entry name" value="FAD-linked_Oxase-like_C"/>
</dbReference>
<dbReference type="InterPro" id="IPR051914">
    <property type="entry name" value="FAD-linked_OxidoTrans_Type4"/>
</dbReference>
<protein>
    <submittedName>
        <fullName evidence="6">Glycolate oxidase, subunit GlcD</fullName>
    </submittedName>
</protein>
<dbReference type="InterPro" id="IPR016169">
    <property type="entry name" value="FAD-bd_PCMH_sub2"/>
</dbReference>
<keyword evidence="3" id="KW-0274">FAD</keyword>
<dbReference type="AlphaFoldDB" id="A0A1B9F5R2"/>
<evidence type="ECO:0000256" key="2">
    <source>
        <dbReference type="ARBA" id="ARBA00022630"/>
    </source>
</evidence>
<reference evidence="6 7" key="1">
    <citation type="submission" date="2016-06" db="EMBL/GenBank/DDBJ databases">
        <title>Respiratory ammonification of nitrate coupled to the oxidation of elemental sulfur in deep-sea autotrophic thermophilic bacteria.</title>
        <authorList>
            <person name="Slobodkina G.B."/>
            <person name="Mardanov A.V."/>
            <person name="Ravin N.V."/>
            <person name="Frolova A.A."/>
            <person name="Viryasiv M.B."/>
            <person name="Chernyh N.A."/>
            <person name="Bonch-Osmolovskaya E.A."/>
            <person name="Slobodkin A.I."/>
        </authorList>
    </citation>
    <scope>NUCLEOTIDE SEQUENCE [LARGE SCALE GENOMIC DNA]</scope>
    <source>
        <strain evidence="6 7">S69</strain>
    </source>
</reference>
<dbReference type="OrthoDB" id="9811557at2"/>
<dbReference type="Pfam" id="PF02913">
    <property type="entry name" value="FAD-oxidase_C"/>
    <property type="match status" value="1"/>
</dbReference>
<dbReference type="RefSeq" id="WP_067618114.1">
    <property type="nucleotide sequence ID" value="NZ_MAGO01000006.1"/>
</dbReference>
<keyword evidence="4" id="KW-0560">Oxidoreductase</keyword>
<keyword evidence="2" id="KW-0285">Flavoprotein</keyword>
<evidence type="ECO:0000313" key="7">
    <source>
        <dbReference type="Proteomes" id="UP000093080"/>
    </source>
</evidence>
<dbReference type="Gene3D" id="1.10.45.10">
    <property type="entry name" value="Vanillyl-alcohol Oxidase, Chain A, domain 4"/>
    <property type="match status" value="1"/>
</dbReference>
<accession>A0A1B9F5R2</accession>
<dbReference type="SUPFAM" id="SSF55103">
    <property type="entry name" value="FAD-linked oxidases, C-terminal domain"/>
    <property type="match status" value="1"/>
</dbReference>
<organism evidence="6 7">
    <name type="scientific">Dissulfuribacter thermophilus</name>
    <dbReference type="NCBI Taxonomy" id="1156395"/>
    <lineage>
        <taxon>Bacteria</taxon>
        <taxon>Pseudomonadati</taxon>
        <taxon>Thermodesulfobacteriota</taxon>
        <taxon>Dissulfuribacteria</taxon>
        <taxon>Dissulfuribacterales</taxon>
        <taxon>Dissulfuribacteraceae</taxon>
        <taxon>Dissulfuribacter</taxon>
    </lineage>
</organism>
<dbReference type="InterPro" id="IPR036318">
    <property type="entry name" value="FAD-bd_PCMH-like_sf"/>
</dbReference>
<dbReference type="SUPFAM" id="SSF56176">
    <property type="entry name" value="FAD-binding/transporter-associated domain-like"/>
    <property type="match status" value="1"/>
</dbReference>
<dbReference type="PANTHER" id="PTHR42934:SF3">
    <property type="entry name" value="D-LACTATE DEHYDROGENASE"/>
    <property type="match status" value="1"/>
</dbReference>
<dbReference type="PANTHER" id="PTHR42934">
    <property type="entry name" value="GLYCOLATE OXIDASE SUBUNIT GLCD"/>
    <property type="match status" value="1"/>
</dbReference>
<evidence type="ECO:0000313" key="6">
    <source>
        <dbReference type="EMBL" id="OCC15288.1"/>
    </source>
</evidence>
<evidence type="ECO:0000259" key="5">
    <source>
        <dbReference type="PROSITE" id="PS51387"/>
    </source>
</evidence>
<dbReference type="FunFam" id="1.10.45.10:FF:000001">
    <property type="entry name" value="D-lactate dehydrogenase mitochondrial"/>
    <property type="match status" value="1"/>
</dbReference>
<name>A0A1B9F5R2_9BACT</name>
<dbReference type="InterPro" id="IPR016166">
    <property type="entry name" value="FAD-bd_PCMH"/>
</dbReference>
<dbReference type="EMBL" id="MAGO01000006">
    <property type="protein sequence ID" value="OCC15288.1"/>
    <property type="molecule type" value="Genomic_DNA"/>
</dbReference>
<comment type="cofactor">
    <cofactor evidence="1">
        <name>FAD</name>
        <dbReference type="ChEBI" id="CHEBI:57692"/>
    </cofactor>
</comment>
<dbReference type="GO" id="GO:0016491">
    <property type="term" value="F:oxidoreductase activity"/>
    <property type="evidence" value="ECO:0007669"/>
    <property type="project" value="UniProtKB-KW"/>
</dbReference>
<dbReference type="InterPro" id="IPR004113">
    <property type="entry name" value="FAD-bd_oxidored_4_C"/>
</dbReference>
<dbReference type="PATRIC" id="fig|1156395.6.peg.1425"/>
<dbReference type="InterPro" id="IPR006094">
    <property type="entry name" value="Oxid_FAD_bind_N"/>
</dbReference>
<dbReference type="GO" id="GO:0071949">
    <property type="term" value="F:FAD binding"/>
    <property type="evidence" value="ECO:0007669"/>
    <property type="project" value="InterPro"/>
</dbReference>
<dbReference type="PROSITE" id="PS51387">
    <property type="entry name" value="FAD_PCMH"/>
    <property type="match status" value="1"/>
</dbReference>
<comment type="caution">
    <text evidence="6">The sequence shown here is derived from an EMBL/GenBank/DDBJ whole genome shotgun (WGS) entry which is preliminary data.</text>
</comment>
<dbReference type="Proteomes" id="UP000093080">
    <property type="component" value="Unassembled WGS sequence"/>
</dbReference>
<dbReference type="InterPro" id="IPR016171">
    <property type="entry name" value="Vanillyl_alc_oxidase_C-sub2"/>
</dbReference>
<gene>
    <name evidence="6" type="ORF">DBT_1411</name>
</gene>
<dbReference type="Gene3D" id="3.30.70.2740">
    <property type="match status" value="1"/>
</dbReference>
<evidence type="ECO:0000256" key="4">
    <source>
        <dbReference type="ARBA" id="ARBA00023002"/>
    </source>
</evidence>
<dbReference type="STRING" id="1156395.DBT_1411"/>
<evidence type="ECO:0000256" key="1">
    <source>
        <dbReference type="ARBA" id="ARBA00001974"/>
    </source>
</evidence>
<proteinExistence type="predicted"/>
<dbReference type="Gene3D" id="3.30.465.10">
    <property type="match status" value="1"/>
</dbReference>
<keyword evidence="7" id="KW-1185">Reference proteome</keyword>
<dbReference type="Pfam" id="PF01565">
    <property type="entry name" value="FAD_binding_4"/>
    <property type="match status" value="1"/>
</dbReference>
<sequence>MVKLKTSLKKKFYHILGKGNFSTDPATCAVYSFDASHLTGISIGVCFPKNTEQVADVLSICNNEGIRVFPRGGGSGRTGGCVPIPPGIVVSFEKMNRILEISREDLVARVEPGVITGLFQKEVEKKGLFYPPDPASLSFCTIGGNVATCAGGARAVKYGVTRDYVLGMEVVTAKGDVLSLGGRTVKSASGYSLKDLMVGSEGTLSLFTEITVKLVPKPRTSGVMVAFFKSAEDAAHAILEIFSAGIVPRTAEFMDETASRLVFPRGDTDVSEDIGSMLLLESDGEREFVDSELRRMEEASNACGAIYVKVAEPGEEERLWELRRTLSQRVRGLGYPDKISEDIVVPRGKIPEILKRLKKIERDYRVKIVCFGHAGDGNLHVNVLCDLEKQQKEADAAIDAIFRETLNLSGRISGEHGVGLTKAKYLTWELDSATYNSVKSVKDLFDPKGVLNPGKVFLT</sequence>